<organism evidence="2 3">
    <name type="scientific">Chitinivorax tropicus</name>
    <dbReference type="NCBI Taxonomy" id="714531"/>
    <lineage>
        <taxon>Bacteria</taxon>
        <taxon>Pseudomonadati</taxon>
        <taxon>Pseudomonadota</taxon>
        <taxon>Betaproteobacteria</taxon>
        <taxon>Chitinivorax</taxon>
    </lineage>
</organism>
<protein>
    <submittedName>
        <fullName evidence="2">Uncharacterized protein</fullName>
    </submittedName>
</protein>
<feature type="transmembrane region" description="Helical" evidence="1">
    <location>
        <begin position="84"/>
        <end position="107"/>
    </location>
</feature>
<accession>A0A840MIE8</accession>
<comment type="caution">
    <text evidence="2">The sequence shown here is derived from an EMBL/GenBank/DDBJ whole genome shotgun (WGS) entry which is preliminary data.</text>
</comment>
<feature type="transmembrane region" description="Helical" evidence="1">
    <location>
        <begin position="51"/>
        <end position="72"/>
    </location>
</feature>
<evidence type="ECO:0000256" key="1">
    <source>
        <dbReference type="SAM" id="Phobius"/>
    </source>
</evidence>
<keyword evidence="1" id="KW-0812">Transmembrane</keyword>
<name>A0A840MIE8_9PROT</name>
<dbReference type="AlphaFoldDB" id="A0A840MIE8"/>
<dbReference type="EMBL" id="JACHHY010000007">
    <property type="protein sequence ID" value="MBB5018180.1"/>
    <property type="molecule type" value="Genomic_DNA"/>
</dbReference>
<dbReference type="Proteomes" id="UP000575898">
    <property type="component" value="Unassembled WGS sequence"/>
</dbReference>
<evidence type="ECO:0000313" key="2">
    <source>
        <dbReference type="EMBL" id="MBB5018180.1"/>
    </source>
</evidence>
<keyword evidence="1" id="KW-1133">Transmembrane helix</keyword>
<dbReference type="RefSeq" id="WP_184037049.1">
    <property type="nucleotide sequence ID" value="NZ_JACHHY010000007.1"/>
</dbReference>
<keyword evidence="3" id="KW-1185">Reference proteome</keyword>
<evidence type="ECO:0000313" key="3">
    <source>
        <dbReference type="Proteomes" id="UP000575898"/>
    </source>
</evidence>
<proteinExistence type="predicted"/>
<feature type="transmembrane region" description="Helical" evidence="1">
    <location>
        <begin position="28"/>
        <end position="44"/>
    </location>
</feature>
<sequence length="109" mass="11545">MFKKILLVLVACPAFVHAEVLDKEPSLPSIWAVGLVAAAVCFAASRFRKWLIALVIPAPLLWLAAVLMELYSPDVGPALRAEGGAVYVISAFLSPAILIAAAVAGYLKK</sequence>
<keyword evidence="1" id="KW-0472">Membrane</keyword>
<reference evidence="2 3" key="1">
    <citation type="submission" date="2020-08" db="EMBL/GenBank/DDBJ databases">
        <title>Genomic Encyclopedia of Type Strains, Phase IV (KMG-IV): sequencing the most valuable type-strain genomes for metagenomic binning, comparative biology and taxonomic classification.</title>
        <authorList>
            <person name="Goeker M."/>
        </authorList>
    </citation>
    <scope>NUCLEOTIDE SEQUENCE [LARGE SCALE GENOMIC DNA]</scope>
    <source>
        <strain evidence="2 3">DSM 27165</strain>
    </source>
</reference>
<gene>
    <name evidence="2" type="ORF">HNQ59_001465</name>
</gene>